<dbReference type="GO" id="GO:0006730">
    <property type="term" value="P:one-carbon metabolic process"/>
    <property type="evidence" value="ECO:0007669"/>
    <property type="project" value="UniProtKB-KW"/>
</dbReference>
<dbReference type="InterPro" id="IPR036477">
    <property type="entry name" value="Formyl_transf_N_sf"/>
</dbReference>
<dbReference type="PRINTS" id="PR01575">
    <property type="entry name" value="FFH4HYDRLASE"/>
</dbReference>
<dbReference type="Pfam" id="PF00551">
    <property type="entry name" value="Formyl_trans_N"/>
    <property type="match status" value="1"/>
</dbReference>
<dbReference type="GO" id="GO:0008864">
    <property type="term" value="F:formyltetrahydrofolate deformylase activity"/>
    <property type="evidence" value="ECO:0007669"/>
    <property type="project" value="InterPro"/>
</dbReference>
<organism evidence="4">
    <name type="scientific">marine sediment metagenome</name>
    <dbReference type="NCBI Taxonomy" id="412755"/>
    <lineage>
        <taxon>unclassified sequences</taxon>
        <taxon>metagenomes</taxon>
        <taxon>ecological metagenomes</taxon>
    </lineage>
</organism>
<feature type="domain" description="Formyl transferase N-terminal" evidence="3">
    <location>
        <begin position="1"/>
        <end position="75"/>
    </location>
</feature>
<dbReference type="PANTHER" id="PTHR42706">
    <property type="entry name" value="FORMYLTETRAHYDROFOLATE DEFORMYLASE"/>
    <property type="match status" value="1"/>
</dbReference>
<accession>X1D9Y2</accession>
<evidence type="ECO:0000256" key="1">
    <source>
        <dbReference type="ARBA" id="ARBA00022563"/>
    </source>
</evidence>
<dbReference type="Gene3D" id="3.40.50.170">
    <property type="entry name" value="Formyl transferase, N-terminal domain"/>
    <property type="match status" value="1"/>
</dbReference>
<dbReference type="SUPFAM" id="SSF53328">
    <property type="entry name" value="Formyltransferase"/>
    <property type="match status" value="1"/>
</dbReference>
<dbReference type="PANTHER" id="PTHR42706:SF1">
    <property type="entry name" value="FORMYLTETRAHYDROFOLATE DEFORMYLASE 2, MITOCHONDRIAL"/>
    <property type="match status" value="1"/>
</dbReference>
<dbReference type="GO" id="GO:0006189">
    <property type="term" value="P:'de novo' IMP biosynthetic process"/>
    <property type="evidence" value="ECO:0007669"/>
    <property type="project" value="InterPro"/>
</dbReference>
<dbReference type="InterPro" id="IPR002376">
    <property type="entry name" value="Formyl_transf_N"/>
</dbReference>
<keyword evidence="2" id="KW-0378">Hydrolase</keyword>
<comment type="caution">
    <text evidence="4">The sequence shown here is derived from an EMBL/GenBank/DDBJ whole genome shotgun (WGS) entry which is preliminary data.</text>
</comment>
<protein>
    <recommendedName>
        <fullName evidence="3">Formyl transferase N-terminal domain-containing protein</fullName>
    </recommendedName>
</protein>
<sequence>IHHSFLPGFKGARPYHQAHKRGVKLIGATAHYVTADLDEGPIIEQMVERVTHSHDSQHLTLVGRDTEAQTLARAVKNHVRHRVFLNGLRTVVF</sequence>
<evidence type="ECO:0000256" key="2">
    <source>
        <dbReference type="ARBA" id="ARBA00022801"/>
    </source>
</evidence>
<proteinExistence type="predicted"/>
<keyword evidence="1" id="KW-0554">One-carbon metabolism</keyword>
<evidence type="ECO:0000313" key="4">
    <source>
        <dbReference type="EMBL" id="GAG93236.1"/>
    </source>
</evidence>
<name>X1D9Y2_9ZZZZ</name>
<gene>
    <name evidence="4" type="ORF">S01H4_42732</name>
</gene>
<dbReference type="EMBL" id="BART01023499">
    <property type="protein sequence ID" value="GAG93236.1"/>
    <property type="molecule type" value="Genomic_DNA"/>
</dbReference>
<dbReference type="AlphaFoldDB" id="X1D9Y2"/>
<dbReference type="InterPro" id="IPR004810">
    <property type="entry name" value="PurU"/>
</dbReference>
<feature type="non-terminal residue" evidence="4">
    <location>
        <position position="1"/>
    </location>
</feature>
<evidence type="ECO:0000259" key="3">
    <source>
        <dbReference type="Pfam" id="PF00551"/>
    </source>
</evidence>
<reference evidence="4" key="1">
    <citation type="journal article" date="2014" name="Front. Microbiol.">
        <title>High frequency of phylogenetically diverse reductive dehalogenase-homologous genes in deep subseafloor sedimentary metagenomes.</title>
        <authorList>
            <person name="Kawai M."/>
            <person name="Futagami T."/>
            <person name="Toyoda A."/>
            <person name="Takaki Y."/>
            <person name="Nishi S."/>
            <person name="Hori S."/>
            <person name="Arai W."/>
            <person name="Tsubouchi T."/>
            <person name="Morono Y."/>
            <person name="Uchiyama I."/>
            <person name="Ito T."/>
            <person name="Fujiyama A."/>
            <person name="Inagaki F."/>
            <person name="Takami H."/>
        </authorList>
    </citation>
    <scope>NUCLEOTIDE SEQUENCE</scope>
    <source>
        <strain evidence="4">Expedition CK06-06</strain>
    </source>
</reference>